<keyword evidence="2" id="KW-1185">Reference proteome</keyword>
<reference evidence="1" key="1">
    <citation type="submission" date="2021-03" db="EMBL/GenBank/DDBJ databases">
        <authorList>
            <person name="Bekaert M."/>
        </authorList>
    </citation>
    <scope>NUCLEOTIDE SEQUENCE</scope>
</reference>
<dbReference type="EMBL" id="CAJPWZ010001029">
    <property type="protein sequence ID" value="CAG2205758.1"/>
    <property type="molecule type" value="Genomic_DNA"/>
</dbReference>
<evidence type="ECO:0000313" key="1">
    <source>
        <dbReference type="EMBL" id="CAG2205758.1"/>
    </source>
</evidence>
<comment type="caution">
    <text evidence="1">The sequence shown here is derived from an EMBL/GenBank/DDBJ whole genome shotgun (WGS) entry which is preliminary data.</text>
</comment>
<sequence>MKLVQRTVRLCDNIRMNWLPEDSEIVRITADETGTEDSEIVRITADETGTKDSEIQMKLVQRSEIVRITADETFGTEDSEIVRITADETGTEDSERLKQISRVYYKNKMNRLKKKRYLKNQKRNKIGEEKGIKKKGETKEENNVVAILEHMDIAMQKNKVVVVDFRDDRKGIERKKKRKTQFAK</sequence>
<evidence type="ECO:0000313" key="2">
    <source>
        <dbReference type="Proteomes" id="UP000683360"/>
    </source>
</evidence>
<gene>
    <name evidence="1" type="ORF">MEDL_20097</name>
</gene>
<dbReference type="Proteomes" id="UP000683360">
    <property type="component" value="Unassembled WGS sequence"/>
</dbReference>
<proteinExistence type="predicted"/>
<protein>
    <submittedName>
        <fullName evidence="1">Uncharacterized protein</fullName>
    </submittedName>
</protein>
<organism evidence="1 2">
    <name type="scientific">Mytilus edulis</name>
    <name type="common">Blue mussel</name>
    <dbReference type="NCBI Taxonomy" id="6550"/>
    <lineage>
        <taxon>Eukaryota</taxon>
        <taxon>Metazoa</taxon>
        <taxon>Spiralia</taxon>
        <taxon>Lophotrochozoa</taxon>
        <taxon>Mollusca</taxon>
        <taxon>Bivalvia</taxon>
        <taxon>Autobranchia</taxon>
        <taxon>Pteriomorphia</taxon>
        <taxon>Mytilida</taxon>
        <taxon>Mytiloidea</taxon>
        <taxon>Mytilidae</taxon>
        <taxon>Mytilinae</taxon>
        <taxon>Mytilus</taxon>
    </lineage>
</organism>
<dbReference type="AlphaFoldDB" id="A0A8S3RG68"/>
<name>A0A8S3RG68_MYTED</name>
<accession>A0A8S3RG68</accession>